<gene>
    <name evidence="6" type="ORF">OMM_02824</name>
</gene>
<dbReference type="InterPro" id="IPR003339">
    <property type="entry name" value="ABC/ECF_trnsptr_transmembrane"/>
</dbReference>
<dbReference type="EMBL" id="ATBP01000337">
    <property type="protein sequence ID" value="ETR70989.1"/>
    <property type="molecule type" value="Genomic_DNA"/>
</dbReference>
<organism evidence="6 7">
    <name type="scientific">Candidatus Magnetoglobus multicellularis str. Araruama</name>
    <dbReference type="NCBI Taxonomy" id="890399"/>
    <lineage>
        <taxon>Bacteria</taxon>
        <taxon>Pseudomonadati</taxon>
        <taxon>Thermodesulfobacteriota</taxon>
        <taxon>Desulfobacteria</taxon>
        <taxon>Desulfobacterales</taxon>
        <taxon>Desulfobacteraceae</taxon>
        <taxon>Candidatus Magnetoglobus</taxon>
    </lineage>
</organism>
<evidence type="ECO:0000256" key="3">
    <source>
        <dbReference type="ARBA" id="ARBA00022989"/>
    </source>
</evidence>
<dbReference type="AlphaFoldDB" id="A0A1V1P7V7"/>
<keyword evidence="4 5" id="KW-0472">Membrane</keyword>
<dbReference type="GO" id="GO:0005886">
    <property type="term" value="C:plasma membrane"/>
    <property type="evidence" value="ECO:0007669"/>
    <property type="project" value="UniProtKB-ARBA"/>
</dbReference>
<feature type="transmembrane region" description="Helical" evidence="5">
    <location>
        <begin position="12"/>
        <end position="28"/>
    </location>
</feature>
<evidence type="ECO:0000256" key="2">
    <source>
        <dbReference type="ARBA" id="ARBA00022692"/>
    </source>
</evidence>
<dbReference type="CDD" id="cd16914">
    <property type="entry name" value="EcfT"/>
    <property type="match status" value="1"/>
</dbReference>
<comment type="caution">
    <text evidence="6">The sequence shown here is derived from an EMBL/GenBank/DDBJ whole genome shotgun (WGS) entry which is preliminary data.</text>
</comment>
<evidence type="ECO:0000313" key="6">
    <source>
        <dbReference type="EMBL" id="ETR70989.1"/>
    </source>
</evidence>
<evidence type="ECO:0000256" key="1">
    <source>
        <dbReference type="ARBA" id="ARBA00004141"/>
    </source>
</evidence>
<evidence type="ECO:0000256" key="4">
    <source>
        <dbReference type="ARBA" id="ARBA00023136"/>
    </source>
</evidence>
<feature type="transmembrane region" description="Helical" evidence="5">
    <location>
        <begin position="34"/>
        <end position="54"/>
    </location>
</feature>
<dbReference type="Proteomes" id="UP000189670">
    <property type="component" value="Unassembled WGS sequence"/>
</dbReference>
<dbReference type="Pfam" id="PF02361">
    <property type="entry name" value="CbiQ"/>
    <property type="match status" value="1"/>
</dbReference>
<keyword evidence="2 5" id="KW-0812">Transmembrane</keyword>
<evidence type="ECO:0000256" key="5">
    <source>
        <dbReference type="SAM" id="Phobius"/>
    </source>
</evidence>
<comment type="subcellular location">
    <subcellularLocation>
        <location evidence="1">Membrane</location>
        <topology evidence="1">Multi-pass membrane protein</topology>
    </subcellularLocation>
</comment>
<accession>A0A1V1P7V7</accession>
<sequence>MHKYIAKKIPGGVKIAVCISLSMIAFATRTPFFLAALFFCNIVVIIMFQAPLFLILKECRFFLVQTVIIIVLYILKFGWPSGFLPGLTLSIQFVFFLLPGLILSHSVSPAQTARCFSVILPHYLAFVLSVCIHFIHNLMEEVNEIYEAQIMRGARITVKELCNPANWKDVVNCLIIPTIIYGFMMARQISMAAKARKFQIDEKRTCWNGE</sequence>
<feature type="transmembrane region" description="Helical" evidence="5">
    <location>
        <begin position="61"/>
        <end position="79"/>
    </location>
</feature>
<reference evidence="7" key="1">
    <citation type="submission" date="2012-11" db="EMBL/GenBank/DDBJ databases">
        <authorList>
            <person name="Lucero-Rivera Y.E."/>
            <person name="Tovar-Ramirez D."/>
        </authorList>
    </citation>
    <scope>NUCLEOTIDE SEQUENCE [LARGE SCALE GENOMIC DNA]</scope>
    <source>
        <strain evidence="7">Araruama</strain>
    </source>
</reference>
<feature type="transmembrane region" description="Helical" evidence="5">
    <location>
        <begin position="85"/>
        <end position="103"/>
    </location>
</feature>
<proteinExistence type="predicted"/>
<feature type="transmembrane region" description="Helical" evidence="5">
    <location>
        <begin position="115"/>
        <end position="135"/>
    </location>
</feature>
<feature type="transmembrane region" description="Helical" evidence="5">
    <location>
        <begin position="169"/>
        <end position="186"/>
    </location>
</feature>
<evidence type="ECO:0000313" key="7">
    <source>
        <dbReference type="Proteomes" id="UP000189670"/>
    </source>
</evidence>
<name>A0A1V1P7V7_9BACT</name>
<protein>
    <submittedName>
        <fullName evidence="6">ABC transporter permease</fullName>
    </submittedName>
</protein>
<keyword evidence="3 5" id="KW-1133">Transmembrane helix</keyword>